<dbReference type="GO" id="GO:1990023">
    <property type="term" value="C:mitotic spindle midzone"/>
    <property type="evidence" value="ECO:0007669"/>
    <property type="project" value="TreeGrafter"/>
</dbReference>
<keyword evidence="4" id="KW-0493">Microtubule</keyword>
<keyword evidence="5" id="KW-0131">Cell cycle</keyword>
<dbReference type="GO" id="GO:0005881">
    <property type="term" value="C:cytoplasmic microtubule"/>
    <property type="evidence" value="ECO:0007669"/>
    <property type="project" value="TreeGrafter"/>
</dbReference>
<dbReference type="SUPFAM" id="SSF48371">
    <property type="entry name" value="ARM repeat"/>
    <property type="match status" value="1"/>
</dbReference>
<sequence>MDKIEADVRSVFAAFAQKETEETWNGMDESLGKLKTTLKAVALQDGYKSENILAVAKKLQSHIVGALLSERSRLSRTALELVESLSSVLGRDFDLISDGFVSSIITLTGRSNKVFVSSATSCLKSVIQNSQVSRVIPNFVEALKSKSKSMRASAADAILECLDSTLPMDLADHHQLIETAIKTAIEDSNPLVREGARSMYNRYYKVFPERTGALHQSLPTTAKKYLNIIPPREPQPRPNLRQIRSALQAAKMEEESRNQTDPSTDTTPMVPPATPSASASMTKQSPATTSGADNVDSHAAPRRPRISSVFVPATEASDGSAPTVPKTPLHATLGSALRRPRPSIGGNMNDVNVQFSAPDRTMFSSARRVRPDTTSSAESKGAMPVVDEDVKTDVAGLASESMPVFVAPKRRIGASGAQRVAVPTKVDEPVPTHRIASETRRRMMTSAPLFETPTTNQPESKEDSHARASVARRELATDKRSIGTYSASTKPEETMRDKKPLLPDKPTRKPPLSAIMVQPTVQQASSIAQRDRSRIPTMRSTEHGSMTMSPDYSYLSAQIKSADWSTRQSAFLQLSKVINALPLPELERHSARITDLLGLGCGDTHFKVLTEALDAAALLLSRIEKPRDHLDAFIGRALIVAKSGQFKAKAAAMKAADGVLQSIEDRCAPEDVVTAALGALGVPEVVKNGKVRAGVVEMATKAVARAHSWASSHTRFLMIRLGPLSTDLEPTIKEATRAAMLTLCRINVDSFFANLYALSSAQRRSLRQLLIRDVPDWDRLERDAGTGDRMSNID</sequence>
<dbReference type="InterPro" id="IPR016024">
    <property type="entry name" value="ARM-type_fold"/>
</dbReference>
<feature type="region of interest" description="Disordered" evidence="6">
    <location>
        <begin position="249"/>
        <end position="309"/>
    </location>
</feature>
<dbReference type="OrthoDB" id="46159at2759"/>
<feature type="region of interest" description="Disordered" evidence="6">
    <location>
        <begin position="450"/>
        <end position="546"/>
    </location>
</feature>
<feature type="domain" description="TOG" evidence="7">
    <location>
        <begin position="3"/>
        <end position="239"/>
    </location>
</feature>
<dbReference type="Proteomes" id="UP000070544">
    <property type="component" value="Unassembled WGS sequence"/>
</dbReference>
<dbReference type="InterPro" id="IPR024395">
    <property type="entry name" value="CLASP_N_dom"/>
</dbReference>
<evidence type="ECO:0000256" key="2">
    <source>
        <dbReference type="ARBA" id="ARBA00009549"/>
    </source>
</evidence>
<dbReference type="InterPro" id="IPR034085">
    <property type="entry name" value="TOG"/>
</dbReference>
<protein>
    <recommendedName>
        <fullName evidence="7">TOG domain-containing protein</fullName>
    </recommendedName>
</protein>
<evidence type="ECO:0000256" key="1">
    <source>
        <dbReference type="ARBA" id="ARBA00004186"/>
    </source>
</evidence>
<dbReference type="AlphaFoldDB" id="A0A139ATS8"/>
<gene>
    <name evidence="8" type="ORF">M427DRAFT_403077</name>
</gene>
<dbReference type="Gene3D" id="1.25.10.10">
    <property type="entry name" value="Leucine-rich Repeat Variant"/>
    <property type="match status" value="2"/>
</dbReference>
<comment type="subcellular location">
    <subcellularLocation>
        <location evidence="1">Cytoplasm</location>
        <location evidence="1">Cytoskeleton</location>
        <location evidence="1">Spindle</location>
    </subcellularLocation>
</comment>
<evidence type="ECO:0000256" key="3">
    <source>
        <dbReference type="ARBA" id="ARBA00022618"/>
    </source>
</evidence>
<comment type="similarity">
    <text evidence="2">Belongs to the CLASP family.</text>
</comment>
<evidence type="ECO:0000313" key="8">
    <source>
        <dbReference type="EMBL" id="KXS20140.1"/>
    </source>
</evidence>
<evidence type="ECO:0000313" key="9">
    <source>
        <dbReference type="Proteomes" id="UP000070544"/>
    </source>
</evidence>
<keyword evidence="3" id="KW-0132">Cell division</keyword>
<feature type="compositionally biased region" description="Basic and acidic residues" evidence="6">
    <location>
        <begin position="459"/>
        <end position="481"/>
    </location>
</feature>
<dbReference type="GO" id="GO:0090307">
    <property type="term" value="P:mitotic spindle assembly"/>
    <property type="evidence" value="ECO:0007669"/>
    <property type="project" value="TreeGrafter"/>
</dbReference>
<dbReference type="EMBL" id="KQ965736">
    <property type="protein sequence ID" value="KXS20140.1"/>
    <property type="molecule type" value="Genomic_DNA"/>
</dbReference>
<dbReference type="STRING" id="1344416.A0A139ATS8"/>
<feature type="compositionally biased region" description="Basic and acidic residues" evidence="6">
    <location>
        <begin position="490"/>
        <end position="507"/>
    </location>
</feature>
<feature type="domain" description="TOG" evidence="7">
    <location>
        <begin position="534"/>
        <end position="775"/>
    </location>
</feature>
<evidence type="ECO:0000256" key="4">
    <source>
        <dbReference type="ARBA" id="ARBA00022701"/>
    </source>
</evidence>
<keyword evidence="5" id="KW-0498">Mitosis</keyword>
<proteinExistence type="inferred from homology"/>
<organism evidence="8 9">
    <name type="scientific">Gonapodya prolifera (strain JEL478)</name>
    <name type="common">Monoblepharis prolifera</name>
    <dbReference type="NCBI Taxonomy" id="1344416"/>
    <lineage>
        <taxon>Eukaryota</taxon>
        <taxon>Fungi</taxon>
        <taxon>Fungi incertae sedis</taxon>
        <taxon>Chytridiomycota</taxon>
        <taxon>Chytridiomycota incertae sedis</taxon>
        <taxon>Monoblepharidomycetes</taxon>
        <taxon>Monoblepharidales</taxon>
        <taxon>Gonapodyaceae</taxon>
        <taxon>Gonapodya</taxon>
    </lineage>
</organism>
<dbReference type="GO" id="GO:0005876">
    <property type="term" value="C:spindle microtubule"/>
    <property type="evidence" value="ECO:0007669"/>
    <property type="project" value="TreeGrafter"/>
</dbReference>
<dbReference type="GO" id="GO:0051301">
    <property type="term" value="P:cell division"/>
    <property type="evidence" value="ECO:0007669"/>
    <property type="project" value="UniProtKB-KW"/>
</dbReference>
<evidence type="ECO:0000256" key="5">
    <source>
        <dbReference type="ARBA" id="ARBA00022776"/>
    </source>
</evidence>
<evidence type="ECO:0000256" key="6">
    <source>
        <dbReference type="SAM" id="MobiDB-lite"/>
    </source>
</evidence>
<feature type="compositionally biased region" description="Polar residues" evidence="6">
    <location>
        <begin position="275"/>
        <end position="292"/>
    </location>
</feature>
<dbReference type="PANTHER" id="PTHR21567">
    <property type="entry name" value="CLASP"/>
    <property type="match status" value="1"/>
</dbReference>
<dbReference type="SMART" id="SM01349">
    <property type="entry name" value="TOG"/>
    <property type="match status" value="2"/>
</dbReference>
<reference evidence="8 9" key="1">
    <citation type="journal article" date="2015" name="Genome Biol. Evol.">
        <title>Phylogenomic analyses indicate that early fungi evolved digesting cell walls of algal ancestors of land plants.</title>
        <authorList>
            <person name="Chang Y."/>
            <person name="Wang S."/>
            <person name="Sekimoto S."/>
            <person name="Aerts A.L."/>
            <person name="Choi C."/>
            <person name="Clum A."/>
            <person name="LaButti K.M."/>
            <person name="Lindquist E.A."/>
            <person name="Yee Ngan C."/>
            <person name="Ohm R.A."/>
            <person name="Salamov A.A."/>
            <person name="Grigoriev I.V."/>
            <person name="Spatafora J.W."/>
            <person name="Berbee M.L."/>
        </authorList>
    </citation>
    <scope>NUCLEOTIDE SEQUENCE [LARGE SCALE GENOMIC DNA]</scope>
    <source>
        <strain evidence="8 9">JEL478</strain>
    </source>
</reference>
<dbReference type="Pfam" id="PF12348">
    <property type="entry name" value="CLASP_N"/>
    <property type="match status" value="1"/>
</dbReference>
<dbReference type="InterPro" id="IPR011989">
    <property type="entry name" value="ARM-like"/>
</dbReference>
<feature type="compositionally biased region" description="Polar residues" evidence="6">
    <location>
        <begin position="519"/>
        <end position="528"/>
    </location>
</feature>
<dbReference type="PANTHER" id="PTHR21567:SF9">
    <property type="entry name" value="CLIP-ASSOCIATING PROTEIN"/>
    <property type="match status" value="1"/>
</dbReference>
<keyword evidence="9" id="KW-1185">Reference proteome</keyword>
<name>A0A139ATS8_GONPJ</name>
<dbReference type="GO" id="GO:0005815">
    <property type="term" value="C:microtubule organizing center"/>
    <property type="evidence" value="ECO:0007669"/>
    <property type="project" value="TreeGrafter"/>
</dbReference>
<evidence type="ECO:0000259" key="7">
    <source>
        <dbReference type="SMART" id="SM01349"/>
    </source>
</evidence>
<accession>A0A139ATS8</accession>
<dbReference type="GO" id="GO:0008017">
    <property type="term" value="F:microtubule binding"/>
    <property type="evidence" value="ECO:0007669"/>
    <property type="project" value="TreeGrafter"/>
</dbReference>